<gene>
    <name evidence="2" type="ORF">HannXRQ_Chr09g0243121</name>
    <name evidence="1" type="ORF">HanXRQr2_Chr09g0369551</name>
</gene>
<proteinExistence type="predicted"/>
<dbReference type="InParanoid" id="A0A251TTG9"/>
<keyword evidence="3" id="KW-1185">Reference proteome</keyword>
<reference evidence="1" key="3">
    <citation type="submission" date="2020-06" db="EMBL/GenBank/DDBJ databases">
        <title>Helianthus annuus Genome sequencing and assembly Release 2.</title>
        <authorList>
            <person name="Gouzy J."/>
            <person name="Langlade N."/>
            <person name="Munos S."/>
        </authorList>
    </citation>
    <scope>NUCLEOTIDE SEQUENCE</scope>
    <source>
        <tissue evidence="1">Leaves</tissue>
    </source>
</reference>
<dbReference type="PANTHER" id="PTHR11017:SF307">
    <property type="entry name" value="TIR DOMAIN, P-LOOP CONTAINING NUCLEOSIDE TRIPHOSPHATE HYDROLASE"/>
    <property type="match status" value="1"/>
</dbReference>
<dbReference type="InterPro" id="IPR032675">
    <property type="entry name" value="LRR_dom_sf"/>
</dbReference>
<dbReference type="Gene3D" id="3.80.10.10">
    <property type="entry name" value="Ribonuclease Inhibitor"/>
    <property type="match status" value="1"/>
</dbReference>
<dbReference type="EMBL" id="CM007898">
    <property type="protein sequence ID" value="OTG13876.1"/>
    <property type="molecule type" value="Genomic_DNA"/>
</dbReference>
<dbReference type="GO" id="GO:0006952">
    <property type="term" value="P:defense response"/>
    <property type="evidence" value="ECO:0007669"/>
    <property type="project" value="InterPro"/>
</dbReference>
<dbReference type="Gramene" id="mRNA:HanXRQr2_Chr09g0369551">
    <property type="protein sequence ID" value="mRNA:HanXRQr2_Chr09g0369551"/>
    <property type="gene ID" value="HanXRQr2_Chr09g0369551"/>
</dbReference>
<dbReference type="SUPFAM" id="SSF52058">
    <property type="entry name" value="L domain-like"/>
    <property type="match status" value="1"/>
</dbReference>
<dbReference type="PANTHER" id="PTHR11017">
    <property type="entry name" value="LEUCINE-RICH REPEAT-CONTAINING PROTEIN"/>
    <property type="match status" value="1"/>
</dbReference>
<evidence type="ECO:0000313" key="1">
    <source>
        <dbReference type="EMBL" id="KAF5789298.1"/>
    </source>
</evidence>
<organism evidence="2 3">
    <name type="scientific">Helianthus annuus</name>
    <name type="common">Common sunflower</name>
    <dbReference type="NCBI Taxonomy" id="4232"/>
    <lineage>
        <taxon>Eukaryota</taxon>
        <taxon>Viridiplantae</taxon>
        <taxon>Streptophyta</taxon>
        <taxon>Embryophyta</taxon>
        <taxon>Tracheophyta</taxon>
        <taxon>Spermatophyta</taxon>
        <taxon>Magnoliopsida</taxon>
        <taxon>eudicotyledons</taxon>
        <taxon>Gunneridae</taxon>
        <taxon>Pentapetalae</taxon>
        <taxon>asterids</taxon>
        <taxon>campanulids</taxon>
        <taxon>Asterales</taxon>
        <taxon>Asteraceae</taxon>
        <taxon>Asteroideae</taxon>
        <taxon>Heliantheae alliance</taxon>
        <taxon>Heliantheae</taxon>
        <taxon>Helianthus</taxon>
    </lineage>
</organism>
<protein>
    <submittedName>
        <fullName evidence="1">Leucine-rich repeat domain superfamily</fullName>
    </submittedName>
    <submittedName>
        <fullName evidence="2">Putative leucine-rich repeat domain, L domain-like protein</fullName>
    </submittedName>
</protein>
<accession>A0A251TTG9</accession>
<reference evidence="1 3" key="1">
    <citation type="journal article" date="2017" name="Nature">
        <title>The sunflower genome provides insights into oil metabolism, flowering and Asterid evolution.</title>
        <authorList>
            <person name="Badouin H."/>
            <person name="Gouzy J."/>
            <person name="Grassa C.J."/>
            <person name="Murat F."/>
            <person name="Staton S.E."/>
            <person name="Cottret L."/>
            <person name="Lelandais-Briere C."/>
            <person name="Owens G.L."/>
            <person name="Carrere S."/>
            <person name="Mayjonade B."/>
            <person name="Legrand L."/>
            <person name="Gill N."/>
            <person name="Kane N.C."/>
            <person name="Bowers J.E."/>
            <person name="Hubner S."/>
            <person name="Bellec A."/>
            <person name="Berard A."/>
            <person name="Berges H."/>
            <person name="Blanchet N."/>
            <person name="Boniface M.C."/>
            <person name="Brunel D."/>
            <person name="Catrice O."/>
            <person name="Chaidir N."/>
            <person name="Claudel C."/>
            <person name="Donnadieu C."/>
            <person name="Faraut T."/>
            <person name="Fievet G."/>
            <person name="Helmstetter N."/>
            <person name="King M."/>
            <person name="Knapp S.J."/>
            <person name="Lai Z."/>
            <person name="Le Paslier M.C."/>
            <person name="Lippi Y."/>
            <person name="Lorenzon L."/>
            <person name="Mandel J.R."/>
            <person name="Marage G."/>
            <person name="Marchand G."/>
            <person name="Marquand E."/>
            <person name="Bret-Mestries E."/>
            <person name="Morien E."/>
            <person name="Nambeesan S."/>
            <person name="Nguyen T."/>
            <person name="Pegot-Espagnet P."/>
            <person name="Pouilly N."/>
            <person name="Raftis F."/>
            <person name="Sallet E."/>
            <person name="Schiex T."/>
            <person name="Thomas J."/>
            <person name="Vandecasteele C."/>
            <person name="Vares D."/>
            <person name="Vear F."/>
            <person name="Vautrin S."/>
            <person name="Crespi M."/>
            <person name="Mangin B."/>
            <person name="Burke J.M."/>
            <person name="Salse J."/>
            <person name="Munos S."/>
            <person name="Vincourt P."/>
            <person name="Rieseberg L.H."/>
            <person name="Langlade N.B."/>
        </authorList>
    </citation>
    <scope>NUCLEOTIDE SEQUENCE [LARGE SCALE GENOMIC DNA]</scope>
    <source>
        <strain evidence="3">cv. SF193</strain>
        <tissue evidence="1">Leaves</tissue>
    </source>
</reference>
<name>A0A251TTG9_HELAN</name>
<sequence>MVNLKLLQLNFVELKGSYKHVSEDLRWLCWHGFHSEILPADLCIENLVAIDMSCSNLEVFEPPTVMNPILVNICESLGALSSLTLLHMSGCKNLFSSWEHTEPTFSFPVSLHRLFLKDCYLKCADFLTLSFNLQLDLQYLNLGNSRFKSLPCYDHLKNLRVLDLSFCSRLKYLLRLPGTLAELYIYYCESLEKITFQSHRFPLQELGYEGCVNLYEIEDYVKLVPIAKLDETDLGHLEWLKEYQNHEVCLVGDDELTVGRSWHIQMLYEFNIAHRCQI</sequence>
<evidence type="ECO:0000313" key="3">
    <source>
        <dbReference type="Proteomes" id="UP000215914"/>
    </source>
</evidence>
<dbReference type="EMBL" id="MNCJ02000324">
    <property type="protein sequence ID" value="KAF5789298.1"/>
    <property type="molecule type" value="Genomic_DNA"/>
</dbReference>
<dbReference type="Proteomes" id="UP000215914">
    <property type="component" value="Chromosome 9"/>
</dbReference>
<reference evidence="2" key="2">
    <citation type="submission" date="2017-02" db="EMBL/GenBank/DDBJ databases">
        <title>Sunflower complete genome.</title>
        <authorList>
            <person name="Langlade N."/>
            <person name="Munos S."/>
        </authorList>
    </citation>
    <scope>NUCLEOTIDE SEQUENCE [LARGE SCALE GENOMIC DNA]</scope>
    <source>
        <tissue evidence="2">Leaves</tissue>
    </source>
</reference>
<dbReference type="InterPro" id="IPR044974">
    <property type="entry name" value="Disease_R_plants"/>
</dbReference>
<evidence type="ECO:0000313" key="2">
    <source>
        <dbReference type="EMBL" id="OTG13876.1"/>
    </source>
</evidence>
<dbReference type="AlphaFoldDB" id="A0A251TTG9"/>